<dbReference type="Pfam" id="PF13532">
    <property type="entry name" value="2OG-FeII_Oxy_2"/>
    <property type="match status" value="1"/>
</dbReference>
<evidence type="ECO:0000256" key="5">
    <source>
        <dbReference type="PIRSR" id="PIRSR604574-2"/>
    </source>
</evidence>
<feature type="compositionally biased region" description="Basic and acidic residues" evidence="6">
    <location>
        <begin position="215"/>
        <end position="243"/>
    </location>
</feature>
<reference evidence="8" key="1">
    <citation type="submission" date="2021-01" db="EMBL/GenBank/DDBJ databases">
        <authorList>
            <person name="Corre E."/>
            <person name="Pelletier E."/>
            <person name="Niang G."/>
            <person name="Scheremetjew M."/>
            <person name="Finn R."/>
            <person name="Kale V."/>
            <person name="Holt S."/>
            <person name="Cochrane G."/>
            <person name="Meng A."/>
            <person name="Brown T."/>
            <person name="Cohen L."/>
        </authorList>
    </citation>
    <scope>NUCLEOTIDE SEQUENCE</scope>
    <source>
        <strain evidence="8">CCMP1243</strain>
    </source>
</reference>
<feature type="domain" description="Alpha-ketoglutarate-dependent dioxygenase AlkB-like" evidence="7">
    <location>
        <begin position="72"/>
        <end position="193"/>
    </location>
</feature>
<proteinExistence type="predicted"/>
<dbReference type="GO" id="GO:0035516">
    <property type="term" value="F:broad specificity oxidative DNA demethylase activity"/>
    <property type="evidence" value="ECO:0007669"/>
    <property type="project" value="TreeGrafter"/>
</dbReference>
<dbReference type="GO" id="GO:0005737">
    <property type="term" value="C:cytoplasm"/>
    <property type="evidence" value="ECO:0007669"/>
    <property type="project" value="TreeGrafter"/>
</dbReference>
<evidence type="ECO:0000256" key="1">
    <source>
        <dbReference type="ARBA" id="ARBA00022723"/>
    </source>
</evidence>
<evidence type="ECO:0000256" key="6">
    <source>
        <dbReference type="SAM" id="MobiDB-lite"/>
    </source>
</evidence>
<keyword evidence="3" id="KW-0560">Oxidoreductase</keyword>
<evidence type="ECO:0000313" key="8">
    <source>
        <dbReference type="EMBL" id="CAD9700467.1"/>
    </source>
</evidence>
<dbReference type="GO" id="GO:0035515">
    <property type="term" value="F:oxidative RNA demethylase activity"/>
    <property type="evidence" value="ECO:0007669"/>
    <property type="project" value="TreeGrafter"/>
</dbReference>
<dbReference type="PANTHER" id="PTHR16557">
    <property type="entry name" value="ALKYLATED DNA REPAIR PROTEIN ALKB-RELATED"/>
    <property type="match status" value="1"/>
</dbReference>
<dbReference type="InterPro" id="IPR037151">
    <property type="entry name" value="AlkB-like_sf"/>
</dbReference>
<comment type="cofactor">
    <cofactor evidence="5">
        <name>Fe(2+)</name>
        <dbReference type="ChEBI" id="CHEBI:29033"/>
    </cofactor>
    <text evidence="5">Binds 1 Fe(2+) ion per subunit.</text>
</comment>
<dbReference type="GO" id="GO:0035513">
    <property type="term" value="P:oxidative RNA demethylation"/>
    <property type="evidence" value="ECO:0007669"/>
    <property type="project" value="TreeGrafter"/>
</dbReference>
<keyword evidence="2" id="KW-0223">Dioxygenase</keyword>
<protein>
    <recommendedName>
        <fullName evidence="7">Alpha-ketoglutarate-dependent dioxygenase AlkB-like domain-containing protein</fullName>
    </recommendedName>
</protein>
<dbReference type="SUPFAM" id="SSF51197">
    <property type="entry name" value="Clavaminate synthase-like"/>
    <property type="match status" value="1"/>
</dbReference>
<dbReference type="Gene3D" id="2.60.120.590">
    <property type="entry name" value="Alpha-ketoglutarate-dependent dioxygenase AlkB-like"/>
    <property type="match status" value="1"/>
</dbReference>
<feature type="compositionally biased region" description="Low complexity" evidence="6">
    <location>
        <begin position="246"/>
        <end position="267"/>
    </location>
</feature>
<evidence type="ECO:0000259" key="7">
    <source>
        <dbReference type="Pfam" id="PF13532"/>
    </source>
</evidence>
<feature type="compositionally biased region" description="Pro residues" evidence="6">
    <location>
        <begin position="278"/>
        <end position="289"/>
    </location>
</feature>
<dbReference type="InterPro" id="IPR004574">
    <property type="entry name" value="Alkb"/>
</dbReference>
<sequence>MATPDSRPPGPSRRDAVLPKGVVHLAGHVEPEQQMALIRLAQQLGACAKGGFYWCNNEKTKRMMMMNLGRRPDGKCHPQGIPPEFLAVAREASRSASAVDSSIPVLDDPDVCVVNKYTPASRLGMHEDQVSKGLPGLPVVSISLGLSAEFCYRRGWGKRYPVKKITLRSGDVLVFGGKSRSLLHAVPRIHSSVELAGAPTYFNKRREHCAAESSASDHADRGQNKRRKVDAEMRPAVHGDCPLKDAAGTMASVSSASVASTVHSPTVEGTRPVAQHRQPPPSPSPPPKPLVVEEDGRVCLGELQSLDFRLNLNFRKL</sequence>
<organism evidence="8">
    <name type="scientific">Rhizochromulina marina</name>
    <dbReference type="NCBI Taxonomy" id="1034831"/>
    <lineage>
        <taxon>Eukaryota</taxon>
        <taxon>Sar</taxon>
        <taxon>Stramenopiles</taxon>
        <taxon>Ochrophyta</taxon>
        <taxon>Dictyochophyceae</taxon>
        <taxon>Rhizochromulinales</taxon>
        <taxon>Rhizochromulina</taxon>
    </lineage>
</organism>
<gene>
    <name evidence="8" type="ORF">RMAR1173_LOCUS14975</name>
</gene>
<feature type="region of interest" description="Disordered" evidence="6">
    <location>
        <begin position="208"/>
        <end position="291"/>
    </location>
</feature>
<evidence type="ECO:0000256" key="3">
    <source>
        <dbReference type="ARBA" id="ARBA00023002"/>
    </source>
</evidence>
<dbReference type="AlphaFoldDB" id="A0A7S2SHR7"/>
<dbReference type="PANTHER" id="PTHR16557:SF2">
    <property type="entry name" value="NUCLEIC ACID DIOXYGENASE ALKBH1"/>
    <property type="match status" value="1"/>
</dbReference>
<dbReference type="InterPro" id="IPR027450">
    <property type="entry name" value="AlkB-like"/>
</dbReference>
<feature type="binding site" evidence="5">
    <location>
        <position position="126"/>
    </location>
    <ligand>
        <name>Fe cation</name>
        <dbReference type="ChEBI" id="CHEBI:24875"/>
        <note>catalytic</note>
    </ligand>
</feature>
<evidence type="ECO:0000256" key="4">
    <source>
        <dbReference type="ARBA" id="ARBA00023004"/>
    </source>
</evidence>
<evidence type="ECO:0000256" key="2">
    <source>
        <dbReference type="ARBA" id="ARBA00022964"/>
    </source>
</evidence>
<accession>A0A7S2SHR7</accession>
<keyword evidence="1 5" id="KW-0479">Metal-binding</keyword>
<keyword evidence="4 5" id="KW-0408">Iron</keyword>
<feature type="binding site" evidence="5">
    <location>
        <position position="184"/>
    </location>
    <ligand>
        <name>Fe cation</name>
        <dbReference type="ChEBI" id="CHEBI:24875"/>
        <note>catalytic</note>
    </ligand>
</feature>
<dbReference type="GO" id="GO:0008198">
    <property type="term" value="F:ferrous iron binding"/>
    <property type="evidence" value="ECO:0007669"/>
    <property type="project" value="TreeGrafter"/>
</dbReference>
<dbReference type="EMBL" id="HBHJ01022715">
    <property type="protein sequence ID" value="CAD9700467.1"/>
    <property type="molecule type" value="Transcribed_RNA"/>
</dbReference>
<feature type="binding site" evidence="5">
    <location>
        <position position="128"/>
    </location>
    <ligand>
        <name>Fe cation</name>
        <dbReference type="ChEBI" id="CHEBI:24875"/>
        <note>catalytic</note>
    </ligand>
</feature>
<name>A0A7S2SHR7_9STRA</name>